<comment type="caution">
    <text evidence="1">The sequence shown here is derived from an EMBL/GenBank/DDBJ whole genome shotgun (WGS) entry which is preliminary data.</text>
</comment>
<reference evidence="2" key="1">
    <citation type="journal article" date="2019" name="Int. J. Syst. Evol. Microbiol.">
        <title>The Global Catalogue of Microorganisms (GCM) 10K type strain sequencing project: providing services to taxonomists for standard genome sequencing and annotation.</title>
        <authorList>
            <consortium name="The Broad Institute Genomics Platform"/>
            <consortium name="The Broad Institute Genome Sequencing Center for Infectious Disease"/>
            <person name="Wu L."/>
            <person name="Ma J."/>
        </authorList>
    </citation>
    <scope>NUCLEOTIDE SEQUENCE [LARGE SCALE GENOMIC DNA]</scope>
    <source>
        <strain evidence="2">JCM 16578</strain>
    </source>
</reference>
<name>A0ABP7KL16_9ACTN</name>
<organism evidence="1 2">
    <name type="scientific">Streptomyces lannensis</name>
    <dbReference type="NCBI Taxonomy" id="766498"/>
    <lineage>
        <taxon>Bacteria</taxon>
        <taxon>Bacillati</taxon>
        <taxon>Actinomycetota</taxon>
        <taxon>Actinomycetes</taxon>
        <taxon>Kitasatosporales</taxon>
        <taxon>Streptomycetaceae</taxon>
        <taxon>Streptomyces</taxon>
    </lineage>
</organism>
<evidence type="ECO:0000313" key="1">
    <source>
        <dbReference type="EMBL" id="GAA3878940.1"/>
    </source>
</evidence>
<sequence>MGSKVGLRSWWHRRKANAQIEQIVQAVNAGRALMADATAFEASGALQKIAGVAEVCDDHLHFKSDTELKARAAGWHISRSEIAAVRDGDDPGEVVITFCTPGRFRAIAVTPLMHADKWRSLAMD</sequence>
<protein>
    <submittedName>
        <fullName evidence="1">Uncharacterized protein</fullName>
    </submittedName>
</protein>
<evidence type="ECO:0000313" key="2">
    <source>
        <dbReference type="Proteomes" id="UP001501563"/>
    </source>
</evidence>
<proteinExistence type="predicted"/>
<gene>
    <name evidence="1" type="ORF">GCM10022207_51890</name>
</gene>
<keyword evidence="2" id="KW-1185">Reference proteome</keyword>
<accession>A0ABP7KL16</accession>
<dbReference type="Proteomes" id="UP001501563">
    <property type="component" value="Unassembled WGS sequence"/>
</dbReference>
<dbReference type="EMBL" id="BAAAZA010000015">
    <property type="protein sequence ID" value="GAA3878940.1"/>
    <property type="molecule type" value="Genomic_DNA"/>
</dbReference>